<evidence type="ECO:0000313" key="2">
    <source>
        <dbReference type="Proteomes" id="UP000659172"/>
    </source>
</evidence>
<sequence>MSQTYINSLKSQNASLQAEVERYATGIDKLSQQLAAALNRLKAHDPEFVASIVGEDPGENVPVVVIDGESAGAE</sequence>
<reference evidence="1 2" key="1">
    <citation type="submission" date="2020-06" db="EMBL/GenBank/DDBJ databases">
        <title>Rhizobium sp.nov. isolated from the tomato plant.</title>
        <authorList>
            <person name="Thin K.K."/>
            <person name="Zhang X."/>
            <person name="He S."/>
        </authorList>
    </citation>
    <scope>NUCLEOTIDE SEQUENCE [LARGE SCALE GENOMIC DNA]</scope>
    <source>
        <strain evidence="1 2">DBTS2</strain>
    </source>
</reference>
<name>A0ABX2QBW7_9HYPH</name>
<evidence type="ECO:0000313" key="1">
    <source>
        <dbReference type="EMBL" id="NVP54454.1"/>
    </source>
</evidence>
<dbReference type="Proteomes" id="UP000659172">
    <property type="component" value="Unassembled WGS sequence"/>
</dbReference>
<protein>
    <submittedName>
        <fullName evidence="1">Uncharacterized protein</fullName>
    </submittedName>
</protein>
<accession>A0ABX2QBW7</accession>
<comment type="caution">
    <text evidence="1">The sequence shown here is derived from an EMBL/GenBank/DDBJ whole genome shotgun (WGS) entry which is preliminary data.</text>
</comment>
<dbReference type="EMBL" id="JABXYK010000002">
    <property type="protein sequence ID" value="NVP54454.1"/>
    <property type="molecule type" value="Genomic_DNA"/>
</dbReference>
<organism evidence="1 2">
    <name type="scientific">Mycoplana rhizolycopersici</name>
    <dbReference type="NCBI Taxonomy" id="2746702"/>
    <lineage>
        <taxon>Bacteria</taxon>
        <taxon>Pseudomonadati</taxon>
        <taxon>Pseudomonadota</taxon>
        <taxon>Alphaproteobacteria</taxon>
        <taxon>Hyphomicrobiales</taxon>
        <taxon>Rhizobiaceae</taxon>
        <taxon>Mycoplana</taxon>
    </lineage>
</organism>
<proteinExistence type="predicted"/>
<gene>
    <name evidence="1" type="ORF">HV823_04190</name>
</gene>
<dbReference type="RefSeq" id="WP_176948473.1">
    <property type="nucleotide sequence ID" value="NZ_JABXYK010000002.1"/>
</dbReference>
<keyword evidence="2" id="KW-1185">Reference proteome</keyword>